<name>A0A6C0CEI3_9ZZZZ</name>
<reference evidence="2" key="1">
    <citation type="journal article" date="2020" name="Nature">
        <title>Giant virus diversity and host interactions through global metagenomics.</title>
        <authorList>
            <person name="Schulz F."/>
            <person name="Roux S."/>
            <person name="Paez-Espino D."/>
            <person name="Jungbluth S."/>
            <person name="Walsh D.A."/>
            <person name="Denef V.J."/>
            <person name="McMahon K.D."/>
            <person name="Konstantinidis K.T."/>
            <person name="Eloe-Fadrosh E.A."/>
            <person name="Kyrpides N.C."/>
            <person name="Woyke T."/>
        </authorList>
    </citation>
    <scope>NUCLEOTIDE SEQUENCE</scope>
    <source>
        <strain evidence="2">GVMAG-M-3300020595-32</strain>
    </source>
</reference>
<protein>
    <submittedName>
        <fullName evidence="2">Uncharacterized protein</fullName>
    </submittedName>
</protein>
<organism evidence="2">
    <name type="scientific">viral metagenome</name>
    <dbReference type="NCBI Taxonomy" id="1070528"/>
    <lineage>
        <taxon>unclassified sequences</taxon>
        <taxon>metagenomes</taxon>
        <taxon>organismal metagenomes</taxon>
    </lineage>
</organism>
<sequence length="371" mass="42885">MGKSMKRTSMKRTSMKRKSMKRKSMMRKSMKRKSMKRKSMKRKSMKRKSMKRKSMKRKSMGKNYGGLVEGPALLLNNSCDTKHPYCKLYKGDKYCRKNNSDFGMFSPPGAADILADCKTEDEILETERTKGIEEAEAKAEAKARIIYKIIEIQKIARKCCMREGSLNEFISPPFPGDLESTSFKELTEFYSRAEPNAKRIITSKIRQYYEIADLEPSDFDMVHLDTYPLCTVGTTGYTRDLIDVYYNVEFHAKPKIILKIKLLAMQCGIVPPADLESRNMEDLIDFYYEVKAKADKINKIKTTYEQAFETPPESLGSRSMEDLQGIFNDIREILREKISLVNSILKKGEGWTMKQEYLKKSIPELKSILPK</sequence>
<feature type="compositionally biased region" description="Basic residues" evidence="1">
    <location>
        <begin position="1"/>
        <end position="60"/>
    </location>
</feature>
<proteinExistence type="predicted"/>
<accession>A0A6C0CEI3</accession>
<dbReference type="AlphaFoldDB" id="A0A6C0CEI3"/>
<feature type="region of interest" description="Disordered" evidence="1">
    <location>
        <begin position="1"/>
        <end position="64"/>
    </location>
</feature>
<evidence type="ECO:0000256" key="1">
    <source>
        <dbReference type="SAM" id="MobiDB-lite"/>
    </source>
</evidence>
<evidence type="ECO:0000313" key="2">
    <source>
        <dbReference type="EMBL" id="QHT02717.1"/>
    </source>
</evidence>
<dbReference type="EMBL" id="MN739397">
    <property type="protein sequence ID" value="QHT02717.1"/>
    <property type="molecule type" value="Genomic_DNA"/>
</dbReference>